<reference evidence="1 2" key="1">
    <citation type="journal article" date="2016" name="Mol. Biol. Evol.">
        <title>Comparative Genomics of Early-Diverging Mushroom-Forming Fungi Provides Insights into the Origins of Lignocellulose Decay Capabilities.</title>
        <authorList>
            <person name="Nagy L.G."/>
            <person name="Riley R."/>
            <person name="Tritt A."/>
            <person name="Adam C."/>
            <person name="Daum C."/>
            <person name="Floudas D."/>
            <person name="Sun H."/>
            <person name="Yadav J.S."/>
            <person name="Pangilinan J."/>
            <person name="Larsson K.H."/>
            <person name="Matsuura K."/>
            <person name="Barry K."/>
            <person name="Labutti K."/>
            <person name="Kuo R."/>
            <person name="Ohm R.A."/>
            <person name="Bhattacharya S.S."/>
            <person name="Shirouzu T."/>
            <person name="Yoshinaga Y."/>
            <person name="Martin F.M."/>
            <person name="Grigoriev I.V."/>
            <person name="Hibbett D.S."/>
        </authorList>
    </citation>
    <scope>NUCLEOTIDE SEQUENCE [LARGE SCALE GENOMIC DNA]</scope>
    <source>
        <strain evidence="1 2">CBS 109695</strain>
    </source>
</reference>
<gene>
    <name evidence="1" type="ORF">FIBSPDRAFT_727338</name>
</gene>
<dbReference type="OrthoDB" id="2971810at2759"/>
<protein>
    <submittedName>
        <fullName evidence="1">Uncharacterized protein</fullName>
    </submittedName>
</protein>
<keyword evidence="2" id="KW-1185">Reference proteome</keyword>
<evidence type="ECO:0000313" key="1">
    <source>
        <dbReference type="EMBL" id="KZP29405.1"/>
    </source>
</evidence>
<accession>A0A166SG19</accession>
<dbReference type="EMBL" id="KV417498">
    <property type="protein sequence ID" value="KZP29405.1"/>
    <property type="molecule type" value="Genomic_DNA"/>
</dbReference>
<proteinExistence type="predicted"/>
<organism evidence="1 2">
    <name type="scientific">Athelia psychrophila</name>
    <dbReference type="NCBI Taxonomy" id="1759441"/>
    <lineage>
        <taxon>Eukaryota</taxon>
        <taxon>Fungi</taxon>
        <taxon>Dikarya</taxon>
        <taxon>Basidiomycota</taxon>
        <taxon>Agaricomycotina</taxon>
        <taxon>Agaricomycetes</taxon>
        <taxon>Agaricomycetidae</taxon>
        <taxon>Atheliales</taxon>
        <taxon>Atheliaceae</taxon>
        <taxon>Athelia</taxon>
    </lineage>
</organism>
<sequence>MLKLQSNLAALSGLSISTLVQFISCAAHLKDDILLTQPADMDASMAPEILPPGIRTFLGNACDIPLDCVDVYWLALKETVWQDGSQRLGDTKSQFQKHGHNNGIGIFISGLHETSYRANTSHFNSF</sequence>
<name>A0A166SG19_9AGAM</name>
<dbReference type="Proteomes" id="UP000076532">
    <property type="component" value="Unassembled WGS sequence"/>
</dbReference>
<evidence type="ECO:0000313" key="2">
    <source>
        <dbReference type="Proteomes" id="UP000076532"/>
    </source>
</evidence>
<dbReference type="AlphaFoldDB" id="A0A166SG19"/>